<protein>
    <submittedName>
        <fullName evidence="1">Unnamed protein product</fullName>
    </submittedName>
</protein>
<sequence length="123" mass="12995">MLQLQLLQVLQSLNNQQISIHIYTIGSTIKDWVTGDDKQQQTTQKRDFEFDFEDFQKRAVASAPKPAAGGSSGSSGSSGSKLQNGANTIGIGASIATLIDSAKNWLGGDDTQAAAPQASQTPQ</sequence>
<evidence type="ECO:0000313" key="1">
    <source>
        <dbReference type="EMBL" id="GME81772.1"/>
    </source>
</evidence>
<reference evidence="1" key="1">
    <citation type="submission" date="2023-04" db="EMBL/GenBank/DDBJ databases">
        <title>Ambrosiozyma monospora NBRC 10751.</title>
        <authorList>
            <person name="Ichikawa N."/>
            <person name="Sato H."/>
            <person name="Tonouchi N."/>
        </authorList>
    </citation>
    <scope>NUCLEOTIDE SEQUENCE</scope>
    <source>
        <strain evidence="1">NBRC 10751</strain>
    </source>
</reference>
<organism evidence="1 2">
    <name type="scientific">Ambrosiozyma monospora</name>
    <name type="common">Yeast</name>
    <name type="synonym">Endomycopsis monosporus</name>
    <dbReference type="NCBI Taxonomy" id="43982"/>
    <lineage>
        <taxon>Eukaryota</taxon>
        <taxon>Fungi</taxon>
        <taxon>Dikarya</taxon>
        <taxon>Ascomycota</taxon>
        <taxon>Saccharomycotina</taxon>
        <taxon>Pichiomycetes</taxon>
        <taxon>Pichiales</taxon>
        <taxon>Pichiaceae</taxon>
        <taxon>Ambrosiozyma</taxon>
    </lineage>
</organism>
<dbReference type="Proteomes" id="UP001165064">
    <property type="component" value="Unassembled WGS sequence"/>
</dbReference>
<dbReference type="EMBL" id="BSXS01003691">
    <property type="protein sequence ID" value="GME81772.1"/>
    <property type="molecule type" value="Genomic_DNA"/>
</dbReference>
<gene>
    <name evidence="1" type="ORF">Amon02_000513800</name>
</gene>
<comment type="caution">
    <text evidence="1">The sequence shown here is derived from an EMBL/GenBank/DDBJ whole genome shotgun (WGS) entry which is preliminary data.</text>
</comment>
<name>A0ACB5T523_AMBMO</name>
<evidence type="ECO:0000313" key="2">
    <source>
        <dbReference type="Proteomes" id="UP001165064"/>
    </source>
</evidence>
<proteinExistence type="predicted"/>
<accession>A0ACB5T523</accession>
<keyword evidence="2" id="KW-1185">Reference proteome</keyword>